<comment type="caution">
    <text evidence="2">The sequence shown here is derived from an EMBL/GenBank/DDBJ whole genome shotgun (WGS) entry which is preliminary data.</text>
</comment>
<gene>
    <name evidence="2" type="ORF">JM946_19645</name>
</gene>
<evidence type="ECO:0000313" key="3">
    <source>
        <dbReference type="Proteomes" id="UP000661077"/>
    </source>
</evidence>
<dbReference type="PROSITE" id="PS01094">
    <property type="entry name" value="UPF0076"/>
    <property type="match status" value="1"/>
</dbReference>
<dbReference type="InterPro" id="IPR019897">
    <property type="entry name" value="RidA_CS"/>
</dbReference>
<dbReference type="PANTHER" id="PTHR11803:SF59">
    <property type="entry name" value="ENDORIBONUCLEASE"/>
    <property type="match status" value="1"/>
</dbReference>
<proteinExistence type="inferred from homology"/>
<keyword evidence="3" id="KW-1185">Reference proteome</keyword>
<comment type="similarity">
    <text evidence="1">Belongs to the RutC family.</text>
</comment>
<dbReference type="Gene3D" id="3.30.1330.40">
    <property type="entry name" value="RutC-like"/>
    <property type="match status" value="1"/>
</dbReference>
<dbReference type="Pfam" id="PF01042">
    <property type="entry name" value="Ribonuc_L-PSP"/>
    <property type="match status" value="1"/>
</dbReference>
<evidence type="ECO:0000313" key="2">
    <source>
        <dbReference type="EMBL" id="MBM0106956.1"/>
    </source>
</evidence>
<dbReference type="PANTHER" id="PTHR11803">
    <property type="entry name" value="2-IMINOBUTANOATE/2-IMINOPROPANOATE DEAMINASE RIDA"/>
    <property type="match status" value="1"/>
</dbReference>
<dbReference type="EMBL" id="JAEVLS010000004">
    <property type="protein sequence ID" value="MBM0106956.1"/>
    <property type="molecule type" value="Genomic_DNA"/>
</dbReference>
<sequence>MMSPPPRSRFFRQLLQLTSAGICTALLAHNAHPTEVVRHSLLGGSKFPIARAVEVPAGTTIIFHSGITPAPLDPKAPAGTAAYWGDTKTQALSAFARIKESLDQLQLGFGDVVAMTVYLVGDPAKGGRMDFEGFMAAYSQFFGTAQQPHLPARSTVQVAGLVQPGMLVEIEVQLAKPQK</sequence>
<organism evidence="2 3">
    <name type="scientific">Steroidobacter gossypii</name>
    <dbReference type="NCBI Taxonomy" id="2805490"/>
    <lineage>
        <taxon>Bacteria</taxon>
        <taxon>Pseudomonadati</taxon>
        <taxon>Pseudomonadota</taxon>
        <taxon>Gammaproteobacteria</taxon>
        <taxon>Steroidobacterales</taxon>
        <taxon>Steroidobacteraceae</taxon>
        <taxon>Steroidobacter</taxon>
    </lineage>
</organism>
<dbReference type="SUPFAM" id="SSF55298">
    <property type="entry name" value="YjgF-like"/>
    <property type="match status" value="1"/>
</dbReference>
<dbReference type="InterPro" id="IPR006175">
    <property type="entry name" value="YjgF/YER057c/UK114"/>
</dbReference>
<reference evidence="2 3" key="1">
    <citation type="journal article" date="2021" name="Int. J. Syst. Evol. Microbiol.">
        <title>Steroidobacter gossypii sp. nov., isolated from soil of cotton cropping field.</title>
        <authorList>
            <person name="Huang R."/>
            <person name="Yang S."/>
            <person name="Zhen C."/>
            <person name="Liu W."/>
        </authorList>
    </citation>
    <scope>NUCLEOTIDE SEQUENCE [LARGE SCALE GENOMIC DNA]</scope>
    <source>
        <strain evidence="2 3">S1-65</strain>
    </source>
</reference>
<protein>
    <submittedName>
        <fullName evidence="2">RidA family protein</fullName>
    </submittedName>
</protein>
<dbReference type="InterPro" id="IPR035959">
    <property type="entry name" value="RutC-like_sf"/>
</dbReference>
<name>A0ABS1X168_9GAMM</name>
<dbReference type="CDD" id="cd06151">
    <property type="entry name" value="YjgF_YER057c_UK114_like_3"/>
    <property type="match status" value="1"/>
</dbReference>
<accession>A0ABS1X168</accession>
<evidence type="ECO:0000256" key="1">
    <source>
        <dbReference type="ARBA" id="ARBA00010552"/>
    </source>
</evidence>
<dbReference type="Proteomes" id="UP000661077">
    <property type="component" value="Unassembled WGS sequence"/>
</dbReference>